<organism evidence="1 2">
    <name type="scientific">Streblomastix strix</name>
    <dbReference type="NCBI Taxonomy" id="222440"/>
    <lineage>
        <taxon>Eukaryota</taxon>
        <taxon>Metamonada</taxon>
        <taxon>Preaxostyla</taxon>
        <taxon>Oxymonadida</taxon>
        <taxon>Streblomastigidae</taxon>
        <taxon>Streblomastix</taxon>
    </lineage>
</organism>
<reference evidence="1 2" key="1">
    <citation type="submission" date="2019-03" db="EMBL/GenBank/DDBJ databases">
        <title>Single cell metagenomics reveals metabolic interactions within the superorganism composed of flagellate Streblomastix strix and complex community of Bacteroidetes bacteria on its surface.</title>
        <authorList>
            <person name="Treitli S.C."/>
            <person name="Kolisko M."/>
            <person name="Husnik F."/>
            <person name="Keeling P."/>
            <person name="Hampl V."/>
        </authorList>
    </citation>
    <scope>NUCLEOTIDE SEQUENCE [LARGE SCALE GENOMIC DNA]</scope>
    <source>
        <strain evidence="1">ST1C</strain>
    </source>
</reference>
<name>A0A5J4TMP0_9EUKA</name>
<evidence type="ECO:0000313" key="1">
    <source>
        <dbReference type="EMBL" id="KAA6359578.1"/>
    </source>
</evidence>
<proteinExistence type="predicted"/>
<dbReference type="AlphaFoldDB" id="A0A5J4TMP0"/>
<feature type="non-terminal residue" evidence="1">
    <location>
        <position position="59"/>
    </location>
</feature>
<comment type="caution">
    <text evidence="1">The sequence shown here is derived from an EMBL/GenBank/DDBJ whole genome shotgun (WGS) entry which is preliminary data.</text>
</comment>
<sequence>MIEKHEQEIINFFKLGHTNIEVQMHRENINQLQRDRVVEILRIIQKIYKLNILKDKHIT</sequence>
<gene>
    <name evidence="1" type="ORF">EZS28_044894</name>
</gene>
<dbReference type="EMBL" id="SNRW01028167">
    <property type="protein sequence ID" value="KAA6359578.1"/>
    <property type="molecule type" value="Genomic_DNA"/>
</dbReference>
<evidence type="ECO:0000313" key="2">
    <source>
        <dbReference type="Proteomes" id="UP000324800"/>
    </source>
</evidence>
<accession>A0A5J4TMP0</accession>
<protein>
    <submittedName>
        <fullName evidence="1">Uncharacterized protein</fullName>
    </submittedName>
</protein>
<dbReference type="Proteomes" id="UP000324800">
    <property type="component" value="Unassembled WGS sequence"/>
</dbReference>